<dbReference type="RefSeq" id="XP_007782215.1">
    <property type="nucleotide sequence ID" value="XM_007784025.1"/>
</dbReference>
<evidence type="ECO:0000256" key="1">
    <source>
        <dbReference type="ARBA" id="ARBA00022833"/>
    </source>
</evidence>
<keyword evidence="5" id="KW-0539">Nucleus</keyword>
<feature type="compositionally biased region" description="Polar residues" evidence="6">
    <location>
        <begin position="18"/>
        <end position="31"/>
    </location>
</feature>
<keyword evidence="9" id="KW-1185">Reference proteome</keyword>
<evidence type="ECO:0000256" key="6">
    <source>
        <dbReference type="SAM" id="MobiDB-lite"/>
    </source>
</evidence>
<sequence>MDDDFGDVSFDVIGGANGHQNGQETLPNNSAILGSNSAWSYESQPGHGPSSITGQLHTEFLPDTDFSSFQHGATTGRTALHPPKDGHMSSTLDEAAASHPLASGEIQGDQVQPSGGGNRPMPGEIVSQEHLPALDFVTTPPDRFQSPLPSSGRAPYPALNPLLPYIRSFLSISQARSLLELYFTSAFNSNYLHPLLRPLVHFDVGSPEARRDSDESQSEMATYAFGRNKPSKAHTEAFLNAPPFAETEGSLDDVATYIHVASITSASEHKAASMRWWHAAFTLARELKFNKEAPGDSKVEPSCPVHGGETRGQTRDADPWAILEPYTFDKGFDEGLLDFMERNSSTDECTCSDKSTASLSEERREERRRVWWLLYITDRHLALCYNRPLALLDAECEELMLPLDEASWQSETFLWGQQSRPRPVFPNFECTGHNVFGFFLPLMTITGEIIDLNHARGHPLLGLIRRNADEQAGFESEILRQLAAYESSLHTFQAVYAKEDAGVDQSANQNVLHTKTVVAYATHITHVLHILLSGKMDPMSLFQDEDFWTTTPSFISTMQHAVSAADAVAQILDLDPEISFIPYFFGIQLLQGSFVLLLAIDKLKTKTDPSIINACEVIIRATEACVATLDTEYQRNYRQILRSAVVQARGRYVPKKEAEFRRRAVLTLYRWTRNGTGLAV</sequence>
<proteinExistence type="predicted"/>
<dbReference type="OMA" id="CHDHSIF"/>
<name>R7YYH1_CONA1</name>
<keyword evidence="3" id="KW-0238">DNA-binding</keyword>
<gene>
    <name evidence="8" type="ORF">W97_06301</name>
</gene>
<dbReference type="InterPro" id="IPR051439">
    <property type="entry name" value="XlnR/Xlr1"/>
</dbReference>
<dbReference type="GO" id="GO:0008270">
    <property type="term" value="F:zinc ion binding"/>
    <property type="evidence" value="ECO:0007669"/>
    <property type="project" value="InterPro"/>
</dbReference>
<evidence type="ECO:0000256" key="2">
    <source>
        <dbReference type="ARBA" id="ARBA00023015"/>
    </source>
</evidence>
<dbReference type="GO" id="GO:0003677">
    <property type="term" value="F:DNA binding"/>
    <property type="evidence" value="ECO:0007669"/>
    <property type="project" value="UniProtKB-KW"/>
</dbReference>
<dbReference type="InterPro" id="IPR007219">
    <property type="entry name" value="XnlR_reg_dom"/>
</dbReference>
<dbReference type="AlphaFoldDB" id="R7YYH1"/>
<dbReference type="Pfam" id="PF04082">
    <property type="entry name" value="Fungal_trans"/>
    <property type="match status" value="1"/>
</dbReference>
<keyword evidence="1" id="KW-0862">Zinc</keyword>
<keyword evidence="2" id="KW-0805">Transcription regulation</keyword>
<evidence type="ECO:0000313" key="9">
    <source>
        <dbReference type="Proteomes" id="UP000016924"/>
    </source>
</evidence>
<dbReference type="SMART" id="SM00906">
    <property type="entry name" value="Fungal_trans"/>
    <property type="match status" value="1"/>
</dbReference>
<organism evidence="8 9">
    <name type="scientific">Coniosporium apollinis (strain CBS 100218)</name>
    <name type="common">Rock-inhabiting black yeast</name>
    <dbReference type="NCBI Taxonomy" id="1168221"/>
    <lineage>
        <taxon>Eukaryota</taxon>
        <taxon>Fungi</taxon>
        <taxon>Dikarya</taxon>
        <taxon>Ascomycota</taxon>
        <taxon>Pezizomycotina</taxon>
        <taxon>Dothideomycetes</taxon>
        <taxon>Dothideomycetes incertae sedis</taxon>
        <taxon>Coniosporium</taxon>
    </lineage>
</organism>
<dbReference type="GeneID" id="19903612"/>
<reference evidence="9" key="1">
    <citation type="submission" date="2012-06" db="EMBL/GenBank/DDBJ databases">
        <title>The genome sequence of Coniosporium apollinis CBS 100218.</title>
        <authorList>
            <consortium name="The Broad Institute Genome Sequencing Platform"/>
            <person name="Cuomo C."/>
            <person name="Gorbushina A."/>
            <person name="Noack S."/>
            <person name="Walker B."/>
            <person name="Young S.K."/>
            <person name="Zeng Q."/>
            <person name="Gargeya S."/>
            <person name="Fitzgerald M."/>
            <person name="Haas B."/>
            <person name="Abouelleil A."/>
            <person name="Alvarado L."/>
            <person name="Arachchi H.M."/>
            <person name="Berlin A.M."/>
            <person name="Chapman S.B."/>
            <person name="Goldberg J."/>
            <person name="Griggs A."/>
            <person name="Gujja S."/>
            <person name="Hansen M."/>
            <person name="Howarth C."/>
            <person name="Imamovic A."/>
            <person name="Larimer J."/>
            <person name="McCowan C."/>
            <person name="Montmayeur A."/>
            <person name="Murphy C."/>
            <person name="Neiman D."/>
            <person name="Pearson M."/>
            <person name="Priest M."/>
            <person name="Roberts A."/>
            <person name="Saif S."/>
            <person name="Shea T."/>
            <person name="Sisk P."/>
            <person name="Sykes S."/>
            <person name="Wortman J."/>
            <person name="Nusbaum C."/>
            <person name="Birren B."/>
        </authorList>
    </citation>
    <scope>NUCLEOTIDE SEQUENCE [LARGE SCALE GENOMIC DNA]</scope>
    <source>
        <strain evidence="9">CBS 100218</strain>
    </source>
</reference>
<evidence type="ECO:0000256" key="5">
    <source>
        <dbReference type="ARBA" id="ARBA00023242"/>
    </source>
</evidence>
<dbReference type="Proteomes" id="UP000016924">
    <property type="component" value="Unassembled WGS sequence"/>
</dbReference>
<feature type="region of interest" description="Disordered" evidence="6">
    <location>
        <begin position="1"/>
        <end position="31"/>
    </location>
</feature>
<dbReference type="eggNOG" id="ENOG502QUI0">
    <property type="taxonomic scope" value="Eukaryota"/>
</dbReference>
<evidence type="ECO:0000256" key="4">
    <source>
        <dbReference type="ARBA" id="ARBA00023163"/>
    </source>
</evidence>
<dbReference type="EMBL" id="JH767583">
    <property type="protein sequence ID" value="EON66898.1"/>
    <property type="molecule type" value="Genomic_DNA"/>
</dbReference>
<dbReference type="STRING" id="1168221.R7YYH1"/>
<dbReference type="OrthoDB" id="5365785at2759"/>
<dbReference type="PANTHER" id="PTHR47663:SF2">
    <property type="entry name" value="ARABINOLYTIC TRANSCRIPTIONAL ACTIVATOR ARAR-RELATED"/>
    <property type="match status" value="1"/>
</dbReference>
<protein>
    <recommendedName>
        <fullName evidence="7">Xylanolytic transcriptional activator regulatory domain-containing protein</fullName>
    </recommendedName>
</protein>
<evidence type="ECO:0000259" key="7">
    <source>
        <dbReference type="SMART" id="SM00906"/>
    </source>
</evidence>
<feature type="region of interest" description="Disordered" evidence="6">
    <location>
        <begin position="293"/>
        <end position="314"/>
    </location>
</feature>
<accession>R7YYH1</accession>
<dbReference type="HOGENOM" id="CLU_006123_1_0_1"/>
<dbReference type="PANTHER" id="PTHR47663">
    <property type="entry name" value="XYLANOLYTIC TRANSCRIPTIONAL ACTIVATOR XLNR-RELATED"/>
    <property type="match status" value="1"/>
</dbReference>
<dbReference type="GO" id="GO:0006351">
    <property type="term" value="P:DNA-templated transcription"/>
    <property type="evidence" value="ECO:0007669"/>
    <property type="project" value="InterPro"/>
</dbReference>
<feature type="compositionally biased region" description="Polar residues" evidence="6">
    <location>
        <begin position="65"/>
        <end position="77"/>
    </location>
</feature>
<feature type="region of interest" description="Disordered" evidence="6">
    <location>
        <begin position="37"/>
        <end position="56"/>
    </location>
</feature>
<evidence type="ECO:0000313" key="8">
    <source>
        <dbReference type="EMBL" id="EON66898.1"/>
    </source>
</evidence>
<dbReference type="CDD" id="cd12148">
    <property type="entry name" value="fungal_TF_MHR"/>
    <property type="match status" value="1"/>
</dbReference>
<evidence type="ECO:0000256" key="3">
    <source>
        <dbReference type="ARBA" id="ARBA00023125"/>
    </source>
</evidence>
<feature type="domain" description="Xylanolytic transcriptional activator regulatory" evidence="7">
    <location>
        <begin position="273"/>
        <end position="406"/>
    </location>
</feature>
<keyword evidence="4" id="KW-0804">Transcription</keyword>
<feature type="region of interest" description="Disordered" evidence="6">
    <location>
        <begin position="63"/>
        <end position="125"/>
    </location>
</feature>